<accession>A0A382LDM6</accession>
<organism evidence="1">
    <name type="scientific">marine metagenome</name>
    <dbReference type="NCBI Taxonomy" id="408172"/>
    <lineage>
        <taxon>unclassified sequences</taxon>
        <taxon>metagenomes</taxon>
        <taxon>ecological metagenomes</taxon>
    </lineage>
</organism>
<reference evidence="1" key="1">
    <citation type="submission" date="2018-05" db="EMBL/GenBank/DDBJ databases">
        <authorList>
            <person name="Lanie J.A."/>
            <person name="Ng W.-L."/>
            <person name="Kazmierczak K.M."/>
            <person name="Andrzejewski T.M."/>
            <person name="Davidsen T.M."/>
            <person name="Wayne K.J."/>
            <person name="Tettelin H."/>
            <person name="Glass J.I."/>
            <person name="Rusch D."/>
            <person name="Podicherti R."/>
            <person name="Tsui H.-C.T."/>
            <person name="Winkler M.E."/>
        </authorList>
    </citation>
    <scope>NUCLEOTIDE SEQUENCE</scope>
</reference>
<dbReference type="PROSITE" id="PS51257">
    <property type="entry name" value="PROKAR_LIPOPROTEIN"/>
    <property type="match status" value="1"/>
</dbReference>
<sequence>MNKVLYIILISLFSLTILSCAKKSSTSSSSTTENTTTVYDGTYNSVCPSNEKRKYTRVFSGTNMKLITKDYNEDGCSTREGEHVSYTTFTLGDNVTVTKNSDNSSVSAQKITITKTKHTYMFMKDDDTNSANSASSCGFSDWEINVAKDVSSVLNQSGCATGDAIGTVDKTVILMIGSNLWMGDLSGSKDSDNFTATIKDTEMDKE</sequence>
<gene>
    <name evidence="1" type="ORF">METZ01_LOCUS286839</name>
</gene>
<dbReference type="AlphaFoldDB" id="A0A382LDM6"/>
<dbReference type="EMBL" id="UINC01085965">
    <property type="protein sequence ID" value="SVC33985.1"/>
    <property type="molecule type" value="Genomic_DNA"/>
</dbReference>
<evidence type="ECO:0000313" key="1">
    <source>
        <dbReference type="EMBL" id="SVC33985.1"/>
    </source>
</evidence>
<proteinExistence type="predicted"/>
<name>A0A382LDM6_9ZZZZ</name>
<protein>
    <submittedName>
        <fullName evidence="1">Uncharacterized protein</fullName>
    </submittedName>
</protein>